<reference evidence="12" key="1">
    <citation type="journal article" date="2023" name="Mol. Phylogenet. Evol.">
        <title>Genome-scale phylogeny and comparative genomics of the fungal order Sordariales.</title>
        <authorList>
            <person name="Hensen N."/>
            <person name="Bonometti L."/>
            <person name="Westerberg I."/>
            <person name="Brannstrom I.O."/>
            <person name="Guillou S."/>
            <person name="Cros-Aarteil S."/>
            <person name="Calhoun S."/>
            <person name="Haridas S."/>
            <person name="Kuo A."/>
            <person name="Mondo S."/>
            <person name="Pangilinan J."/>
            <person name="Riley R."/>
            <person name="LaButti K."/>
            <person name="Andreopoulos B."/>
            <person name="Lipzen A."/>
            <person name="Chen C."/>
            <person name="Yan M."/>
            <person name="Daum C."/>
            <person name="Ng V."/>
            <person name="Clum A."/>
            <person name="Steindorff A."/>
            <person name="Ohm R.A."/>
            <person name="Martin F."/>
            <person name="Silar P."/>
            <person name="Natvig D.O."/>
            <person name="Lalanne C."/>
            <person name="Gautier V."/>
            <person name="Ament-Velasquez S.L."/>
            <person name="Kruys A."/>
            <person name="Hutchinson M.I."/>
            <person name="Powell A.J."/>
            <person name="Barry K."/>
            <person name="Miller A.N."/>
            <person name="Grigoriev I.V."/>
            <person name="Debuchy R."/>
            <person name="Gladieux P."/>
            <person name="Hiltunen Thoren M."/>
            <person name="Johannesson H."/>
        </authorList>
    </citation>
    <scope>NUCLEOTIDE SEQUENCE</scope>
    <source>
        <strain evidence="12">PSN243</strain>
    </source>
</reference>
<feature type="transmembrane region" description="Helical" evidence="9">
    <location>
        <begin position="345"/>
        <end position="369"/>
    </location>
</feature>
<feature type="domain" description="Cation efflux protein transmembrane" evidence="10">
    <location>
        <begin position="10"/>
        <end position="148"/>
    </location>
</feature>
<protein>
    <submittedName>
        <fullName evidence="12">Cation efflux protein</fullName>
    </submittedName>
</protein>
<evidence type="ECO:0000313" key="12">
    <source>
        <dbReference type="EMBL" id="KAK4454802.1"/>
    </source>
</evidence>
<dbReference type="GO" id="GO:0006882">
    <property type="term" value="P:intracellular zinc ion homeostasis"/>
    <property type="evidence" value="ECO:0007669"/>
    <property type="project" value="TreeGrafter"/>
</dbReference>
<feature type="transmembrane region" description="Helical" evidence="9">
    <location>
        <begin position="76"/>
        <end position="98"/>
    </location>
</feature>
<gene>
    <name evidence="12" type="ORF">QBC34DRAFT_289419</name>
</gene>
<dbReference type="InterPro" id="IPR027470">
    <property type="entry name" value="Cation_efflux_CTD"/>
</dbReference>
<keyword evidence="5" id="KW-0862">Zinc</keyword>
<dbReference type="PANTHER" id="PTHR45820">
    <property type="entry name" value="FI23527P1"/>
    <property type="match status" value="1"/>
</dbReference>
<evidence type="ECO:0000256" key="3">
    <source>
        <dbReference type="ARBA" id="ARBA00022448"/>
    </source>
</evidence>
<dbReference type="GO" id="GO:0005385">
    <property type="term" value="F:zinc ion transmembrane transporter activity"/>
    <property type="evidence" value="ECO:0007669"/>
    <property type="project" value="TreeGrafter"/>
</dbReference>
<dbReference type="NCBIfam" id="TIGR01297">
    <property type="entry name" value="CDF"/>
    <property type="match status" value="2"/>
</dbReference>
<dbReference type="FunFam" id="1.20.1510.10:FF:000021">
    <property type="entry name" value="Solute carrier family 30 (Zinc transporter), member 1"/>
    <property type="match status" value="1"/>
</dbReference>
<keyword evidence="3" id="KW-0813">Transport</keyword>
<evidence type="ECO:0000256" key="6">
    <source>
        <dbReference type="ARBA" id="ARBA00022989"/>
    </source>
</evidence>
<comment type="similarity">
    <text evidence="2">Belongs to the cation diffusion facilitator (CDF) transporter (TC 2.A.4) family. SLC30A subfamily.</text>
</comment>
<feature type="domain" description="Cation efflux protein transmembrane" evidence="10">
    <location>
        <begin position="334"/>
        <end position="405"/>
    </location>
</feature>
<sequence length="566" mass="61191">MGWSKTTRIKVMLAIDILFFFIELTVGFAVHSLALMADAFHMLNDVISLAVGLWAVSISKKATTLQYTYGWQRAEILGAFFNAVFLIALCVSIILEAITRLIDPPEITNAQLILIVGSVGLASNIVGYFVLDGHGHSHGPGDHDHAHGEEGHSHEGHSHEAHNHEGYNDLGDAENGQSRFVADENGRAVDVLPEVAVARLTAPGPQTPPRRITFDRDDSRSSRGRDRRTPAGARHGRLTSIDDISIHPASFRQEIMEACQPQPEEESSSESSVDEEPAAGVVPEQAENTPLLTSQTSKCTYGSRSTSRRSRRNSGLHDSHNHSKPKKSGGKSHVHSHGDMGMNAMVLHVIGDALGNVGVIITALIIWLTDWPGKYYADPAVSLFITLIILKSAIPLTRTTSKVLLQATPNGIDANDVKEDIESLPGVEACHDVHIWQLSDTTIVASMHVRVKFPASEKDGEQFMELSRRARRCFHAYGIHSATIQPEFWTGVGSGYEEGGNVALRMDGSAAAVPSGGEVCLLECIDTCEAATCCVSAKQRPGSSRSGTASHHSGHSHSEGSTHNHH</sequence>
<feature type="transmembrane region" description="Helical" evidence="9">
    <location>
        <begin position="39"/>
        <end position="56"/>
    </location>
</feature>
<feature type="region of interest" description="Disordered" evidence="8">
    <location>
        <begin position="258"/>
        <end position="337"/>
    </location>
</feature>
<feature type="compositionally biased region" description="Low complexity" evidence="8">
    <location>
        <begin position="542"/>
        <end position="551"/>
    </location>
</feature>
<feature type="compositionally biased region" description="Basic and acidic residues" evidence="8">
    <location>
        <begin position="137"/>
        <end position="167"/>
    </location>
</feature>
<dbReference type="SUPFAM" id="SSF160240">
    <property type="entry name" value="Cation efflux protein cytoplasmic domain-like"/>
    <property type="match status" value="1"/>
</dbReference>
<evidence type="ECO:0000313" key="13">
    <source>
        <dbReference type="Proteomes" id="UP001321760"/>
    </source>
</evidence>
<dbReference type="SUPFAM" id="SSF161111">
    <property type="entry name" value="Cation efflux protein transmembrane domain-like"/>
    <property type="match status" value="1"/>
</dbReference>
<keyword evidence="7 9" id="KW-0472">Membrane</keyword>
<proteinExistence type="inferred from homology"/>
<keyword evidence="6 9" id="KW-1133">Transmembrane helix</keyword>
<dbReference type="FunFam" id="1.20.1510.10:FF:000024">
    <property type="entry name" value="Solute carrier family 30 (Zinc transporter), member 1"/>
    <property type="match status" value="1"/>
</dbReference>
<dbReference type="Pfam" id="PF16916">
    <property type="entry name" value="ZT_dimer"/>
    <property type="match status" value="1"/>
</dbReference>
<keyword evidence="4 9" id="KW-0812">Transmembrane</keyword>
<dbReference type="Proteomes" id="UP001321760">
    <property type="component" value="Unassembled WGS sequence"/>
</dbReference>
<dbReference type="InterPro" id="IPR002524">
    <property type="entry name" value="Cation_efflux"/>
</dbReference>
<evidence type="ECO:0000259" key="10">
    <source>
        <dbReference type="Pfam" id="PF01545"/>
    </source>
</evidence>
<dbReference type="Pfam" id="PF01545">
    <property type="entry name" value="Cation_efflux"/>
    <property type="match status" value="2"/>
</dbReference>
<dbReference type="AlphaFoldDB" id="A0AAV9H2I3"/>
<accession>A0AAV9H2I3</accession>
<evidence type="ECO:0000256" key="8">
    <source>
        <dbReference type="SAM" id="MobiDB-lite"/>
    </source>
</evidence>
<evidence type="ECO:0000259" key="11">
    <source>
        <dbReference type="Pfam" id="PF16916"/>
    </source>
</evidence>
<feature type="compositionally biased region" description="Basic and acidic residues" evidence="8">
    <location>
        <begin position="212"/>
        <end position="229"/>
    </location>
</feature>
<evidence type="ECO:0000256" key="4">
    <source>
        <dbReference type="ARBA" id="ARBA00022692"/>
    </source>
</evidence>
<feature type="compositionally biased region" description="Basic residues" evidence="8">
    <location>
        <begin position="322"/>
        <end position="335"/>
    </location>
</feature>
<evidence type="ECO:0000256" key="5">
    <source>
        <dbReference type="ARBA" id="ARBA00022833"/>
    </source>
</evidence>
<evidence type="ECO:0000256" key="1">
    <source>
        <dbReference type="ARBA" id="ARBA00004141"/>
    </source>
</evidence>
<organism evidence="12 13">
    <name type="scientific">Podospora aff. communis PSN243</name>
    <dbReference type="NCBI Taxonomy" id="3040156"/>
    <lineage>
        <taxon>Eukaryota</taxon>
        <taxon>Fungi</taxon>
        <taxon>Dikarya</taxon>
        <taxon>Ascomycota</taxon>
        <taxon>Pezizomycotina</taxon>
        <taxon>Sordariomycetes</taxon>
        <taxon>Sordariomycetidae</taxon>
        <taxon>Sordariales</taxon>
        <taxon>Podosporaceae</taxon>
        <taxon>Podospora</taxon>
    </lineage>
</organism>
<dbReference type="InterPro" id="IPR036837">
    <property type="entry name" value="Cation_efflux_CTD_sf"/>
</dbReference>
<feature type="region of interest" description="Disordered" evidence="8">
    <location>
        <begin position="198"/>
        <end position="244"/>
    </location>
</feature>
<dbReference type="EMBL" id="MU865916">
    <property type="protein sequence ID" value="KAK4454802.1"/>
    <property type="molecule type" value="Genomic_DNA"/>
</dbReference>
<dbReference type="InterPro" id="IPR027469">
    <property type="entry name" value="Cation_efflux_TMD_sf"/>
</dbReference>
<evidence type="ECO:0000256" key="2">
    <source>
        <dbReference type="ARBA" id="ARBA00008873"/>
    </source>
</evidence>
<keyword evidence="13" id="KW-1185">Reference proteome</keyword>
<feature type="domain" description="Cation efflux protein cytoplasmic" evidence="11">
    <location>
        <begin position="409"/>
        <end position="487"/>
    </location>
</feature>
<dbReference type="InterPro" id="IPR058533">
    <property type="entry name" value="Cation_efflux_TM"/>
</dbReference>
<feature type="transmembrane region" description="Helical" evidence="9">
    <location>
        <begin position="110"/>
        <end position="131"/>
    </location>
</feature>
<feature type="region of interest" description="Disordered" evidence="8">
    <location>
        <begin position="541"/>
        <end position="566"/>
    </location>
</feature>
<feature type="transmembrane region" description="Helical" evidence="9">
    <location>
        <begin position="375"/>
        <end position="394"/>
    </location>
</feature>
<feature type="compositionally biased region" description="Polar residues" evidence="8">
    <location>
        <begin position="286"/>
        <end position="302"/>
    </location>
</feature>
<dbReference type="Gene3D" id="1.20.1510.10">
    <property type="entry name" value="Cation efflux protein transmembrane domain"/>
    <property type="match status" value="2"/>
</dbReference>
<name>A0AAV9H2I3_9PEZI</name>
<evidence type="ECO:0000256" key="7">
    <source>
        <dbReference type="ARBA" id="ARBA00023136"/>
    </source>
</evidence>
<comment type="caution">
    <text evidence="12">The sequence shown here is derived from an EMBL/GenBank/DDBJ whole genome shotgun (WGS) entry which is preliminary data.</text>
</comment>
<dbReference type="GO" id="GO:0016020">
    <property type="term" value="C:membrane"/>
    <property type="evidence" value="ECO:0007669"/>
    <property type="project" value="UniProtKB-SubCell"/>
</dbReference>
<reference evidence="12" key="2">
    <citation type="submission" date="2023-05" db="EMBL/GenBank/DDBJ databases">
        <authorList>
            <consortium name="Lawrence Berkeley National Laboratory"/>
            <person name="Steindorff A."/>
            <person name="Hensen N."/>
            <person name="Bonometti L."/>
            <person name="Westerberg I."/>
            <person name="Brannstrom I.O."/>
            <person name="Guillou S."/>
            <person name="Cros-Aarteil S."/>
            <person name="Calhoun S."/>
            <person name="Haridas S."/>
            <person name="Kuo A."/>
            <person name="Mondo S."/>
            <person name="Pangilinan J."/>
            <person name="Riley R."/>
            <person name="Labutti K."/>
            <person name="Andreopoulos B."/>
            <person name="Lipzen A."/>
            <person name="Chen C."/>
            <person name="Yanf M."/>
            <person name="Daum C."/>
            <person name="Ng V."/>
            <person name="Clum A."/>
            <person name="Ohm R."/>
            <person name="Martin F."/>
            <person name="Silar P."/>
            <person name="Natvig D."/>
            <person name="Lalanne C."/>
            <person name="Gautier V."/>
            <person name="Ament-Velasquez S.L."/>
            <person name="Kruys A."/>
            <person name="Hutchinson M.I."/>
            <person name="Powell A.J."/>
            <person name="Barry K."/>
            <person name="Miller A.N."/>
            <person name="Grigoriev I.V."/>
            <person name="Debuchy R."/>
            <person name="Gladieux P."/>
            <person name="Thoren M.H."/>
            <person name="Johannesson H."/>
        </authorList>
    </citation>
    <scope>NUCLEOTIDE SEQUENCE</scope>
    <source>
        <strain evidence="12">PSN243</strain>
    </source>
</reference>
<dbReference type="PANTHER" id="PTHR45820:SF4">
    <property type="entry name" value="ZINC TRANSPORTER 63C, ISOFORM F"/>
    <property type="match status" value="1"/>
</dbReference>
<comment type="subcellular location">
    <subcellularLocation>
        <location evidence="1">Membrane</location>
        <topology evidence="1">Multi-pass membrane protein</topology>
    </subcellularLocation>
</comment>
<feature type="compositionally biased region" description="Basic and acidic residues" evidence="8">
    <location>
        <begin position="556"/>
        <end position="566"/>
    </location>
</feature>
<feature type="region of interest" description="Disordered" evidence="8">
    <location>
        <begin position="137"/>
        <end position="175"/>
    </location>
</feature>
<feature type="compositionally biased region" description="Acidic residues" evidence="8">
    <location>
        <begin position="263"/>
        <end position="277"/>
    </location>
</feature>
<feature type="transmembrane region" description="Helical" evidence="9">
    <location>
        <begin position="12"/>
        <end position="33"/>
    </location>
</feature>
<evidence type="ECO:0000256" key="9">
    <source>
        <dbReference type="SAM" id="Phobius"/>
    </source>
</evidence>